<dbReference type="eggNOG" id="COG2010">
    <property type="taxonomic scope" value="Bacteria"/>
</dbReference>
<dbReference type="Pfam" id="PF13646">
    <property type="entry name" value="HEAT_2"/>
    <property type="match status" value="1"/>
</dbReference>
<dbReference type="PANTHER" id="PTHR33546">
    <property type="entry name" value="LARGE, MULTIFUNCTIONAL SECRETED PROTEIN-RELATED"/>
    <property type="match status" value="1"/>
</dbReference>
<dbReference type="Gene3D" id="1.10.760.10">
    <property type="entry name" value="Cytochrome c-like domain"/>
    <property type="match status" value="1"/>
</dbReference>
<dbReference type="PANTHER" id="PTHR33546:SF1">
    <property type="entry name" value="LARGE, MULTIFUNCTIONAL SECRETED PROTEIN"/>
    <property type="match status" value="1"/>
</dbReference>
<feature type="domain" description="F5/8 type C" evidence="6">
    <location>
        <begin position="753"/>
        <end position="852"/>
    </location>
</feature>
<dbReference type="PATRIC" id="fig|1328313.3.peg.1390"/>
<evidence type="ECO:0000259" key="6">
    <source>
        <dbReference type="PROSITE" id="PS50022"/>
    </source>
</evidence>
<dbReference type="STRING" id="1328313.DS2_06786"/>
<evidence type="ECO:0000313" key="9">
    <source>
        <dbReference type="Proteomes" id="UP000019276"/>
    </source>
</evidence>
<feature type="chain" id="PRO_5004900762" evidence="5">
    <location>
        <begin position="23"/>
        <end position="855"/>
    </location>
</feature>
<reference evidence="8 9" key="1">
    <citation type="journal article" date="2014" name="Genome Announc.">
        <title>Draft Genome Sequence of the Agar-Degrading Bacterium Catenovulum sp. Strain DS-2, Isolated from Intestines of Haliotis diversicolor.</title>
        <authorList>
            <person name="Shan D."/>
            <person name="Li X."/>
            <person name="Gu Z."/>
            <person name="Wei G."/>
            <person name="Gao Z."/>
            <person name="Shao Z."/>
        </authorList>
    </citation>
    <scope>NUCLEOTIDE SEQUENCE [LARGE SCALE GENOMIC DNA]</scope>
    <source>
        <strain evidence="8 9">DS-2</strain>
    </source>
</reference>
<dbReference type="InterPro" id="IPR008979">
    <property type="entry name" value="Galactose-bd-like_sf"/>
</dbReference>
<dbReference type="EMBL" id="ARZY01000009">
    <property type="protein sequence ID" value="EWH10736.1"/>
    <property type="molecule type" value="Genomic_DNA"/>
</dbReference>
<dbReference type="Gene3D" id="1.25.10.10">
    <property type="entry name" value="Leucine-rich Repeat Variant"/>
    <property type="match status" value="1"/>
</dbReference>
<name>W7QFR2_9ALTE</name>
<dbReference type="InterPro" id="IPR011041">
    <property type="entry name" value="Quinoprot_gluc/sorb_DH_b-prop"/>
</dbReference>
<keyword evidence="5" id="KW-0732">Signal</keyword>
<evidence type="ECO:0000256" key="3">
    <source>
        <dbReference type="ARBA" id="ARBA00023004"/>
    </source>
</evidence>
<organism evidence="8 9">
    <name type="scientific">Catenovulum agarivorans DS-2</name>
    <dbReference type="NCBI Taxonomy" id="1328313"/>
    <lineage>
        <taxon>Bacteria</taxon>
        <taxon>Pseudomonadati</taxon>
        <taxon>Pseudomonadota</taxon>
        <taxon>Gammaproteobacteria</taxon>
        <taxon>Alteromonadales</taxon>
        <taxon>Alteromonadaceae</taxon>
        <taxon>Catenovulum</taxon>
    </lineage>
</organism>
<evidence type="ECO:0000256" key="1">
    <source>
        <dbReference type="ARBA" id="ARBA00022617"/>
    </source>
</evidence>
<dbReference type="RefSeq" id="WP_035013940.1">
    <property type="nucleotide sequence ID" value="NZ_ARZY01000009.1"/>
</dbReference>
<protein>
    <submittedName>
        <fullName evidence="8">Cytochrome c-containing protein</fullName>
    </submittedName>
</protein>
<sequence>MKRISLAVMAVLANTAITSAQAEEQITALSPTESLATMQIQDGYKMELVAHEPMVEEPVLLSFDGKGRMYVAEMLTYMQDIDGTGQMKPVSRIKRLEDTDNDGVMDKATVFADKLLLPRMILPLQDGKILARETNTFDLLLLEDTDGDGVADKRTTVYKGGKRGGNLEHQPSGLIWGIDNWLYVTYTNRRYRVEGDKVISENIRYGGGQWGLAQDAVGRLYYSTAGAEKPVFNFQYPSVYGAIPINGETAPGFNEVFPIETIPDVQGGKPRLRDDNTLNHFTGVAGQSIYLGDKLPDLIGDYILPEPVGNLIRRAKVTRDNGYSVISHPYQAEKSEFIASTDSSFRPVWSETGPDGTLYIVDMYRGIIQEGNWTREGSYLREVIKKHGLDKIIGGGRIYRVSKPGVELGEKPNLYAQSAEQLVEYLAHDNQWWRINAQKLLVLNQDKSVVPALKSVLFNHKNPLARLHALWTLEGLNSVDLALLAKAFADDDHNVQVAAVRISERLFTDKDQSIVKIWRDLLNQADIELTQQLLLSIYYVNASDSTRAQFVEVANKKYPGHIGVNAIVKSMEYQIKEQRAQAKLAKGNKALAESMQRGKRHFESLCADCHGQDGKGTPAGTGLLAPSFADNARVNGDLSILGRIAMQGLVGEIEGKNYLGVSMMSLASHDDQYIADVLTYIRNSFGNKAEAVRPEQIAQIRQLETRKTAWTLDELNAQFAQKLTNKKQWKFSASHNPKNFAALIDGKKDWRRWTSGVNQDIGMWLQVELPQVYQISRIDMDCRKFNWQCAKAFDLEFSIDGNNWTKVDSKIKFAKSYQMQTLGQQAKYVRFVLTNGSSQQPWSMTELDIIGTPVN</sequence>
<proteinExistence type="predicted"/>
<evidence type="ECO:0000259" key="7">
    <source>
        <dbReference type="PROSITE" id="PS51007"/>
    </source>
</evidence>
<dbReference type="SUPFAM" id="SSF48371">
    <property type="entry name" value="ARM repeat"/>
    <property type="match status" value="1"/>
</dbReference>
<dbReference type="GO" id="GO:0020037">
    <property type="term" value="F:heme binding"/>
    <property type="evidence" value="ECO:0007669"/>
    <property type="project" value="InterPro"/>
</dbReference>
<dbReference type="Proteomes" id="UP000019276">
    <property type="component" value="Unassembled WGS sequence"/>
</dbReference>
<dbReference type="PROSITE" id="PS50022">
    <property type="entry name" value="FA58C_3"/>
    <property type="match status" value="1"/>
</dbReference>
<dbReference type="InterPro" id="IPR011042">
    <property type="entry name" value="6-blade_b-propeller_TolB-like"/>
</dbReference>
<dbReference type="InterPro" id="IPR016024">
    <property type="entry name" value="ARM-type_fold"/>
</dbReference>
<dbReference type="AlphaFoldDB" id="W7QFR2"/>
<dbReference type="SUPFAM" id="SSF46626">
    <property type="entry name" value="Cytochrome c"/>
    <property type="match status" value="1"/>
</dbReference>
<dbReference type="Gene3D" id="2.60.120.260">
    <property type="entry name" value="Galactose-binding domain-like"/>
    <property type="match status" value="1"/>
</dbReference>
<dbReference type="Gene3D" id="2.120.10.30">
    <property type="entry name" value="TolB, C-terminal domain"/>
    <property type="match status" value="1"/>
</dbReference>
<accession>W7QFR2</accession>
<evidence type="ECO:0000256" key="2">
    <source>
        <dbReference type="ARBA" id="ARBA00022723"/>
    </source>
</evidence>
<dbReference type="GO" id="GO:0046872">
    <property type="term" value="F:metal ion binding"/>
    <property type="evidence" value="ECO:0007669"/>
    <property type="project" value="UniProtKB-KW"/>
</dbReference>
<keyword evidence="9" id="KW-1185">Reference proteome</keyword>
<dbReference type="InterPro" id="IPR055557">
    <property type="entry name" value="DUF7133"/>
</dbReference>
<dbReference type="Pfam" id="PF23500">
    <property type="entry name" value="DUF7133"/>
    <property type="match status" value="1"/>
</dbReference>
<feature type="domain" description="Cytochrome c" evidence="7">
    <location>
        <begin position="593"/>
        <end position="685"/>
    </location>
</feature>
<dbReference type="GO" id="GO:0009055">
    <property type="term" value="F:electron transfer activity"/>
    <property type="evidence" value="ECO:0007669"/>
    <property type="project" value="InterPro"/>
</dbReference>
<dbReference type="Pfam" id="PF00754">
    <property type="entry name" value="F5_F8_type_C"/>
    <property type="match status" value="1"/>
</dbReference>
<keyword evidence="3 4" id="KW-0408">Iron</keyword>
<evidence type="ECO:0000313" key="8">
    <source>
        <dbReference type="EMBL" id="EWH10736.1"/>
    </source>
</evidence>
<evidence type="ECO:0000256" key="4">
    <source>
        <dbReference type="PROSITE-ProRule" id="PRU00433"/>
    </source>
</evidence>
<feature type="signal peptide" evidence="5">
    <location>
        <begin position="1"/>
        <end position="22"/>
    </location>
</feature>
<dbReference type="eggNOG" id="COG1413">
    <property type="taxonomic scope" value="Bacteria"/>
</dbReference>
<dbReference type="SUPFAM" id="SSF49785">
    <property type="entry name" value="Galactose-binding domain-like"/>
    <property type="match status" value="1"/>
</dbReference>
<dbReference type="SUPFAM" id="SSF50952">
    <property type="entry name" value="Soluble quinoprotein glucose dehydrogenase"/>
    <property type="match status" value="1"/>
</dbReference>
<keyword evidence="1 4" id="KW-0349">Heme</keyword>
<dbReference type="InterPro" id="IPR000421">
    <property type="entry name" value="FA58C"/>
</dbReference>
<evidence type="ECO:0000256" key="5">
    <source>
        <dbReference type="SAM" id="SignalP"/>
    </source>
</evidence>
<gene>
    <name evidence="8" type="ORF">DS2_06786</name>
</gene>
<dbReference type="InterPro" id="IPR011989">
    <property type="entry name" value="ARM-like"/>
</dbReference>
<dbReference type="Pfam" id="PF00034">
    <property type="entry name" value="Cytochrom_C"/>
    <property type="match status" value="1"/>
</dbReference>
<dbReference type="OrthoDB" id="174301at2"/>
<comment type="caution">
    <text evidence="8">The sequence shown here is derived from an EMBL/GenBank/DDBJ whole genome shotgun (WGS) entry which is preliminary data.</text>
</comment>
<dbReference type="InterPro" id="IPR009056">
    <property type="entry name" value="Cyt_c-like_dom"/>
</dbReference>
<keyword evidence="2 4" id="KW-0479">Metal-binding</keyword>
<dbReference type="PROSITE" id="PS51007">
    <property type="entry name" value="CYTC"/>
    <property type="match status" value="1"/>
</dbReference>
<dbReference type="InterPro" id="IPR036909">
    <property type="entry name" value="Cyt_c-like_dom_sf"/>
</dbReference>